<dbReference type="EMBL" id="JADCNL010000007">
    <property type="protein sequence ID" value="KAG0473660.1"/>
    <property type="molecule type" value="Genomic_DNA"/>
</dbReference>
<evidence type="ECO:0000256" key="1">
    <source>
        <dbReference type="ARBA" id="ARBA00023015"/>
    </source>
</evidence>
<protein>
    <submittedName>
        <fullName evidence="4">Uncharacterized protein</fullName>
    </submittedName>
</protein>
<dbReference type="InterPro" id="IPR046347">
    <property type="entry name" value="bZIP_sf"/>
</dbReference>
<evidence type="ECO:0000256" key="2">
    <source>
        <dbReference type="ARBA" id="ARBA00023163"/>
    </source>
</evidence>
<reference evidence="4 5" key="1">
    <citation type="journal article" date="2020" name="Nat. Food">
        <title>A phased Vanilla planifolia genome enables genetic improvement of flavour and production.</title>
        <authorList>
            <person name="Hasing T."/>
            <person name="Tang H."/>
            <person name="Brym M."/>
            <person name="Khazi F."/>
            <person name="Huang T."/>
            <person name="Chambers A.H."/>
        </authorList>
    </citation>
    <scope>NUCLEOTIDE SEQUENCE [LARGE SCALE GENOMIC DNA]</scope>
    <source>
        <tissue evidence="4">Leaf</tissue>
    </source>
</reference>
<sequence length="69" mass="7565">MISNRESAPPVRDAEAEALDELAKRWQSLRAANRRLLDDLNRVTRRGKASSGRTGGSGTKGRVGEDIMI</sequence>
<dbReference type="AlphaFoldDB" id="A0A835QI21"/>
<dbReference type="SUPFAM" id="SSF57959">
    <property type="entry name" value="Leucine zipper domain"/>
    <property type="match status" value="1"/>
</dbReference>
<evidence type="ECO:0000313" key="4">
    <source>
        <dbReference type="EMBL" id="KAG0473660.1"/>
    </source>
</evidence>
<name>A0A835QI21_VANPL</name>
<gene>
    <name evidence="4" type="ORF">HPP92_015517</name>
</gene>
<dbReference type="OrthoDB" id="5855668at2759"/>
<dbReference type="GO" id="GO:0003700">
    <property type="term" value="F:DNA-binding transcription factor activity"/>
    <property type="evidence" value="ECO:0007669"/>
    <property type="project" value="InterPro"/>
</dbReference>
<organism evidence="4 5">
    <name type="scientific">Vanilla planifolia</name>
    <name type="common">Vanilla</name>
    <dbReference type="NCBI Taxonomy" id="51239"/>
    <lineage>
        <taxon>Eukaryota</taxon>
        <taxon>Viridiplantae</taxon>
        <taxon>Streptophyta</taxon>
        <taxon>Embryophyta</taxon>
        <taxon>Tracheophyta</taxon>
        <taxon>Spermatophyta</taxon>
        <taxon>Magnoliopsida</taxon>
        <taxon>Liliopsida</taxon>
        <taxon>Asparagales</taxon>
        <taxon>Orchidaceae</taxon>
        <taxon>Vanilloideae</taxon>
        <taxon>Vanilleae</taxon>
        <taxon>Vanilla</taxon>
    </lineage>
</organism>
<evidence type="ECO:0000256" key="3">
    <source>
        <dbReference type="SAM" id="MobiDB-lite"/>
    </source>
</evidence>
<comment type="caution">
    <text evidence="4">The sequence shown here is derived from an EMBL/GenBank/DDBJ whole genome shotgun (WGS) entry which is preliminary data.</text>
</comment>
<accession>A0A835QI21</accession>
<proteinExistence type="predicted"/>
<feature type="region of interest" description="Disordered" evidence="3">
    <location>
        <begin position="43"/>
        <end position="69"/>
    </location>
</feature>
<keyword evidence="2" id="KW-0804">Transcription</keyword>
<dbReference type="Proteomes" id="UP000636800">
    <property type="component" value="Chromosome 7"/>
</dbReference>
<keyword evidence="1" id="KW-0805">Transcription regulation</keyword>
<keyword evidence="5" id="KW-1185">Reference proteome</keyword>
<evidence type="ECO:0000313" key="5">
    <source>
        <dbReference type="Proteomes" id="UP000636800"/>
    </source>
</evidence>